<evidence type="ECO:0000256" key="2">
    <source>
        <dbReference type="SAM" id="Phobius"/>
    </source>
</evidence>
<evidence type="ECO:0000256" key="1">
    <source>
        <dbReference type="SAM" id="MobiDB-lite"/>
    </source>
</evidence>
<keyword evidence="2" id="KW-1133">Transmembrane helix</keyword>
<dbReference type="EMBL" id="RXGB01000040">
    <property type="protein sequence ID" value="TMX05608.1"/>
    <property type="molecule type" value="Genomic_DNA"/>
</dbReference>
<protein>
    <submittedName>
        <fullName evidence="3">Uncharacterized protein</fullName>
    </submittedName>
</protein>
<keyword evidence="2" id="KW-0812">Transmembrane</keyword>
<reference evidence="3" key="1">
    <citation type="submission" date="2019-05" db="EMBL/GenBank/DDBJ databases">
        <title>The de novo reference genome and transcriptome assemblies of the wild tomato species Solanum chilense.</title>
        <authorList>
            <person name="Stam R."/>
            <person name="Nosenko T."/>
            <person name="Hoerger A.C."/>
            <person name="Stephan W."/>
            <person name="Seidel M.A."/>
            <person name="Kuhn J.M.M."/>
            <person name="Haberer G."/>
            <person name="Tellier A."/>
        </authorList>
    </citation>
    <scope>NUCLEOTIDE SEQUENCE</scope>
    <source>
        <tissue evidence="3">Mature leaves</tissue>
    </source>
</reference>
<feature type="non-terminal residue" evidence="3">
    <location>
        <position position="1"/>
    </location>
</feature>
<dbReference type="AlphaFoldDB" id="A0A6N2CHD8"/>
<gene>
    <name evidence="3" type="ORF">EJD97_015266</name>
</gene>
<sequence length="122" mass="13691">SCAKEYETAAGNAGKAAPNRTSLEGDKSHGACSLFTRRLGFARLRMREMTLQALGWFAADIHMLYAFGFLLVKKRTSVGRVTIVFGLVQKKMGQLGGVYQWTKYWAAGRLKRPKHCPYNLFN</sequence>
<comment type="caution">
    <text evidence="3">The sequence shown here is derived from an EMBL/GenBank/DDBJ whole genome shotgun (WGS) entry which is preliminary data.</text>
</comment>
<organism evidence="3">
    <name type="scientific">Solanum chilense</name>
    <name type="common">Tomato</name>
    <name type="synonym">Lycopersicon chilense</name>
    <dbReference type="NCBI Taxonomy" id="4083"/>
    <lineage>
        <taxon>Eukaryota</taxon>
        <taxon>Viridiplantae</taxon>
        <taxon>Streptophyta</taxon>
        <taxon>Embryophyta</taxon>
        <taxon>Tracheophyta</taxon>
        <taxon>Spermatophyta</taxon>
        <taxon>Magnoliopsida</taxon>
        <taxon>eudicotyledons</taxon>
        <taxon>Gunneridae</taxon>
        <taxon>Pentapetalae</taxon>
        <taxon>asterids</taxon>
        <taxon>lamiids</taxon>
        <taxon>Solanales</taxon>
        <taxon>Solanaceae</taxon>
        <taxon>Solanoideae</taxon>
        <taxon>Solaneae</taxon>
        <taxon>Solanum</taxon>
        <taxon>Solanum subgen. Lycopersicon</taxon>
    </lineage>
</organism>
<proteinExistence type="predicted"/>
<feature type="region of interest" description="Disordered" evidence="1">
    <location>
        <begin position="7"/>
        <end position="28"/>
    </location>
</feature>
<name>A0A6N2CHD8_SOLCI</name>
<keyword evidence="2" id="KW-0472">Membrane</keyword>
<evidence type="ECO:0000313" key="3">
    <source>
        <dbReference type="EMBL" id="TMX05608.1"/>
    </source>
</evidence>
<feature type="transmembrane region" description="Helical" evidence="2">
    <location>
        <begin position="53"/>
        <end position="72"/>
    </location>
</feature>
<accession>A0A6N2CHD8</accession>